<evidence type="ECO:0008006" key="3">
    <source>
        <dbReference type="Google" id="ProtNLM"/>
    </source>
</evidence>
<dbReference type="EMBL" id="DTHV01000055">
    <property type="protein sequence ID" value="HGW60161.1"/>
    <property type="molecule type" value="Genomic_DNA"/>
</dbReference>
<feature type="coiled-coil region" evidence="1">
    <location>
        <begin position="61"/>
        <end position="88"/>
    </location>
</feature>
<keyword evidence="1" id="KW-0175">Coiled coil</keyword>
<sequence>MNKSIIDELDELKRVIEEAKRVPFSKYITVDRDIVLGIITRIEVMLPDEVKQAVNIVKQRDAILKDAYEEKNRILNEAEKEFKKRVEESLVLQEAHSLKEKILKEAMDEKRQIVEEAYRYVVNIMSKVENIFEKARNSLKESREAIENEITNRQDH</sequence>
<evidence type="ECO:0000313" key="2">
    <source>
        <dbReference type="EMBL" id="HGW60161.1"/>
    </source>
</evidence>
<comment type="caution">
    <text evidence="2">The sequence shown here is derived from an EMBL/GenBank/DDBJ whole genome shotgun (WGS) entry which is preliminary data.</text>
</comment>
<proteinExistence type="predicted"/>
<gene>
    <name evidence="2" type="ORF">ENV82_01795</name>
</gene>
<reference evidence="2" key="1">
    <citation type="journal article" date="2020" name="mSystems">
        <title>Genome- and Community-Level Interaction Insights into Carbon Utilization and Element Cycling Functions of Hydrothermarchaeota in Hydrothermal Sediment.</title>
        <authorList>
            <person name="Zhou Z."/>
            <person name="Liu Y."/>
            <person name="Xu W."/>
            <person name="Pan J."/>
            <person name="Luo Z.H."/>
            <person name="Li M."/>
        </authorList>
    </citation>
    <scope>NUCLEOTIDE SEQUENCE [LARGE SCALE GENOMIC DNA]</scope>
    <source>
        <strain evidence="2">SpSt-794</strain>
    </source>
</reference>
<feature type="coiled-coil region" evidence="1">
    <location>
        <begin position="125"/>
        <end position="152"/>
    </location>
</feature>
<organism evidence="2">
    <name type="scientific">Caldisericum exile</name>
    <dbReference type="NCBI Taxonomy" id="693075"/>
    <lineage>
        <taxon>Bacteria</taxon>
        <taxon>Pseudomonadati</taxon>
        <taxon>Caldisericota/Cryosericota group</taxon>
        <taxon>Caldisericota</taxon>
        <taxon>Caldisericia</taxon>
        <taxon>Caldisericales</taxon>
        <taxon>Caldisericaceae</taxon>
        <taxon>Caldisericum</taxon>
    </lineage>
</organism>
<name>A0A7C4Y3S1_9BACT</name>
<evidence type="ECO:0000256" key="1">
    <source>
        <dbReference type="SAM" id="Coils"/>
    </source>
</evidence>
<dbReference type="AlphaFoldDB" id="A0A7C4Y3S1"/>
<protein>
    <recommendedName>
        <fullName evidence="3">ATPase</fullName>
    </recommendedName>
</protein>
<accession>A0A7C4Y3S1</accession>